<dbReference type="SUPFAM" id="SSF55729">
    <property type="entry name" value="Acyl-CoA N-acyltransferases (Nat)"/>
    <property type="match status" value="1"/>
</dbReference>
<accession>A0A1I8PCU0</accession>
<dbReference type="KEGG" id="scac:106096253"/>
<evidence type="ECO:0000256" key="5">
    <source>
        <dbReference type="ARBA" id="ARBA00048964"/>
    </source>
</evidence>
<keyword evidence="3 6" id="KW-0808">Transferase</keyword>
<evidence type="ECO:0000256" key="2">
    <source>
        <dbReference type="ARBA" id="ARBA00006048"/>
    </source>
</evidence>
<comment type="similarity">
    <text evidence="2 6">Belongs to the acetyltransferase family. GNA1 subfamily.</text>
</comment>
<keyword evidence="7" id="KW-1133">Transmembrane helix</keyword>
<dbReference type="PROSITE" id="PS51186">
    <property type="entry name" value="GNAT"/>
    <property type="match status" value="1"/>
</dbReference>
<comment type="catalytic activity">
    <reaction evidence="5 6">
        <text>D-glucosamine 6-phosphate + acetyl-CoA = N-acetyl-D-glucosamine 6-phosphate + CoA + H(+)</text>
        <dbReference type="Rhea" id="RHEA:10292"/>
        <dbReference type="ChEBI" id="CHEBI:15378"/>
        <dbReference type="ChEBI" id="CHEBI:57287"/>
        <dbReference type="ChEBI" id="CHEBI:57288"/>
        <dbReference type="ChEBI" id="CHEBI:57513"/>
        <dbReference type="ChEBI" id="CHEBI:58725"/>
        <dbReference type="EC" id="2.3.1.4"/>
    </reaction>
</comment>
<gene>
    <name evidence="9" type="primary">106096253</name>
</gene>
<keyword evidence="7" id="KW-0812">Transmembrane</keyword>
<dbReference type="InterPro" id="IPR016181">
    <property type="entry name" value="Acyl_CoA_acyltransferase"/>
</dbReference>
<reference evidence="9" key="1">
    <citation type="submission" date="2020-05" db="UniProtKB">
        <authorList>
            <consortium name="EnsemblMetazoa"/>
        </authorList>
    </citation>
    <scope>IDENTIFICATION</scope>
    <source>
        <strain evidence="9">USDA</strain>
    </source>
</reference>
<comment type="pathway">
    <text evidence="1 6">Nucleotide-sugar biosynthesis; UDP-N-acetyl-alpha-D-glucosamine biosynthesis; N-acetyl-alpha-D-glucosamine 1-phosphate from alpha-D-glucosamine 6-phosphate (route I): step 1/2.</text>
</comment>
<feature type="transmembrane region" description="Helical" evidence="7">
    <location>
        <begin position="270"/>
        <end position="287"/>
    </location>
</feature>
<sequence length="288" mass="32833">MVGVLQEETYLFDPNILLKLDFHQSPAKFNPFISAACPGETWLKVRPLKDSDYDRGFLQLLSQLTHVGSVSRTQFLTRFSQMKASGDYFVTVIEDTRKNEIIGAATLVIERKFIHNCAIRGRLEDVVVNDTYRGKQLGKLIVVTVSLLAQYLGCYKMSLDCKDKLIKFYESLGYVLIPGNSNSMTIRYDESPMVKNNLTAFKRITPLANTPTAVNVTEGVVGDACQTKHKHLCQISEMLVCIFFLILSFNAIRRFAYSHLRVHLSTDKKLFINTCIFIYILMMYKNLL</sequence>
<evidence type="ECO:0000256" key="4">
    <source>
        <dbReference type="ARBA" id="ARBA00023315"/>
    </source>
</evidence>
<keyword evidence="10" id="KW-1185">Reference proteome</keyword>
<dbReference type="InterPro" id="IPR000182">
    <property type="entry name" value="GNAT_dom"/>
</dbReference>
<dbReference type="CDD" id="cd04301">
    <property type="entry name" value="NAT_SF"/>
    <property type="match status" value="1"/>
</dbReference>
<name>A0A1I8PCU0_STOCA</name>
<evidence type="ECO:0000259" key="8">
    <source>
        <dbReference type="PROSITE" id="PS51186"/>
    </source>
</evidence>
<dbReference type="AlphaFoldDB" id="A0A1I8PCU0"/>
<dbReference type="UniPathway" id="UPA00113">
    <property type="reaction ID" value="UER00529"/>
</dbReference>
<dbReference type="Proteomes" id="UP000095300">
    <property type="component" value="Unassembled WGS sequence"/>
</dbReference>
<dbReference type="EnsemblMetazoa" id="SCAU006853-RB">
    <property type="protein sequence ID" value="SCAU006853-PB"/>
    <property type="gene ID" value="SCAU006853"/>
</dbReference>
<proteinExistence type="inferred from homology"/>
<dbReference type="GO" id="GO:0006048">
    <property type="term" value="P:UDP-N-acetylglucosamine biosynthetic process"/>
    <property type="evidence" value="ECO:0007669"/>
    <property type="project" value="UniProtKB-UniRule"/>
</dbReference>
<feature type="domain" description="N-acetyltransferase" evidence="8">
    <location>
        <begin position="43"/>
        <end position="198"/>
    </location>
</feature>
<evidence type="ECO:0000313" key="10">
    <source>
        <dbReference type="Proteomes" id="UP000095300"/>
    </source>
</evidence>
<dbReference type="STRING" id="35570.A0A1I8PCU0"/>
<dbReference type="InterPro" id="IPR039143">
    <property type="entry name" value="GNPNAT1-like"/>
</dbReference>
<dbReference type="PANTHER" id="PTHR13355">
    <property type="entry name" value="GLUCOSAMINE 6-PHOSPHATE N-ACETYLTRANSFERASE"/>
    <property type="match status" value="1"/>
</dbReference>
<dbReference type="Gene3D" id="3.40.630.30">
    <property type="match status" value="1"/>
</dbReference>
<evidence type="ECO:0000256" key="3">
    <source>
        <dbReference type="ARBA" id="ARBA00022679"/>
    </source>
</evidence>
<dbReference type="PANTHER" id="PTHR13355:SF11">
    <property type="entry name" value="GLUCOSAMINE 6-PHOSPHATE N-ACETYLTRANSFERASE"/>
    <property type="match status" value="1"/>
</dbReference>
<dbReference type="OrthoDB" id="10039976at2759"/>
<organism evidence="9 10">
    <name type="scientific">Stomoxys calcitrans</name>
    <name type="common">Stable fly</name>
    <name type="synonym">Conops calcitrans</name>
    <dbReference type="NCBI Taxonomy" id="35570"/>
    <lineage>
        <taxon>Eukaryota</taxon>
        <taxon>Metazoa</taxon>
        <taxon>Ecdysozoa</taxon>
        <taxon>Arthropoda</taxon>
        <taxon>Hexapoda</taxon>
        <taxon>Insecta</taxon>
        <taxon>Pterygota</taxon>
        <taxon>Neoptera</taxon>
        <taxon>Endopterygota</taxon>
        <taxon>Diptera</taxon>
        <taxon>Brachycera</taxon>
        <taxon>Muscomorpha</taxon>
        <taxon>Muscoidea</taxon>
        <taxon>Muscidae</taxon>
        <taxon>Stomoxys</taxon>
    </lineage>
</organism>
<dbReference type="Pfam" id="PF00583">
    <property type="entry name" value="Acetyltransf_1"/>
    <property type="match status" value="1"/>
</dbReference>
<evidence type="ECO:0000256" key="1">
    <source>
        <dbReference type="ARBA" id="ARBA00004832"/>
    </source>
</evidence>
<dbReference type="VEuPathDB" id="VectorBase:SCAU006853"/>
<evidence type="ECO:0000313" key="9">
    <source>
        <dbReference type="EnsemblMetazoa" id="SCAU006853-PB"/>
    </source>
</evidence>
<evidence type="ECO:0000256" key="7">
    <source>
        <dbReference type="SAM" id="Phobius"/>
    </source>
</evidence>
<dbReference type="FunFam" id="3.40.630.30:FF:000043">
    <property type="entry name" value="Glucosamine 6-phosphate N-acetyltransferase"/>
    <property type="match status" value="1"/>
</dbReference>
<keyword evidence="4 6" id="KW-0012">Acyltransferase</keyword>
<evidence type="ECO:0000256" key="6">
    <source>
        <dbReference type="RuleBase" id="RU365086"/>
    </source>
</evidence>
<keyword evidence="7" id="KW-0472">Membrane</keyword>
<dbReference type="GO" id="GO:0004343">
    <property type="term" value="F:glucosamine 6-phosphate N-acetyltransferase activity"/>
    <property type="evidence" value="ECO:0007669"/>
    <property type="project" value="UniProtKB-UniRule"/>
</dbReference>
<protein>
    <recommendedName>
        <fullName evidence="6">Glucosamine 6-phosphate N-acetyltransferase</fullName>
        <ecNumber evidence="6">2.3.1.4</ecNumber>
    </recommendedName>
</protein>
<dbReference type="EC" id="2.3.1.4" evidence="6"/>
<feature type="transmembrane region" description="Helical" evidence="7">
    <location>
        <begin position="235"/>
        <end position="252"/>
    </location>
</feature>